<dbReference type="Pfam" id="PF00089">
    <property type="entry name" value="Trypsin"/>
    <property type="match status" value="1"/>
</dbReference>
<evidence type="ECO:0000256" key="7">
    <source>
        <dbReference type="ARBA" id="ARBA00023157"/>
    </source>
</evidence>
<reference evidence="12" key="1">
    <citation type="submission" date="2025-08" db="UniProtKB">
        <authorList>
            <consortium name="RefSeq"/>
        </authorList>
    </citation>
    <scope>IDENTIFICATION</scope>
</reference>
<feature type="chain" id="PRO_5028990255" evidence="9">
    <location>
        <begin position="17"/>
        <end position="264"/>
    </location>
</feature>
<keyword evidence="11" id="KW-1185">Reference proteome</keyword>
<dbReference type="InterPro" id="IPR018114">
    <property type="entry name" value="TRYPSIN_HIS"/>
</dbReference>
<dbReference type="InterPro" id="IPR001314">
    <property type="entry name" value="Peptidase_S1A"/>
</dbReference>
<dbReference type="Proteomes" id="UP000322000">
    <property type="component" value="Chromosome 12"/>
</dbReference>
<proteinExistence type="inferred from homology"/>
<evidence type="ECO:0000256" key="5">
    <source>
        <dbReference type="ARBA" id="ARBA00022825"/>
    </source>
</evidence>
<dbReference type="Gene3D" id="2.40.10.10">
    <property type="entry name" value="Trypsin-like serine proteases"/>
    <property type="match status" value="1"/>
</dbReference>
<dbReference type="GeneID" id="113499631"/>
<dbReference type="InterPro" id="IPR001254">
    <property type="entry name" value="Trypsin_dom"/>
</dbReference>
<dbReference type="RefSeq" id="XP_026735963.1">
    <property type="nucleotide sequence ID" value="XM_026880162.1"/>
</dbReference>
<dbReference type="FunCoup" id="A0A7E5W5K8">
    <property type="interactions" value="71"/>
</dbReference>
<dbReference type="InterPro" id="IPR050430">
    <property type="entry name" value="Peptidase_S1"/>
</dbReference>
<evidence type="ECO:0000256" key="2">
    <source>
        <dbReference type="ARBA" id="ARBA00022670"/>
    </source>
</evidence>
<dbReference type="CDD" id="cd00190">
    <property type="entry name" value="Tryp_SPc"/>
    <property type="match status" value="1"/>
</dbReference>
<protein>
    <submittedName>
        <fullName evidence="12">Vitellin-degrading protease-like</fullName>
    </submittedName>
</protein>
<evidence type="ECO:0000313" key="12">
    <source>
        <dbReference type="RefSeq" id="XP_026735963.1"/>
    </source>
</evidence>
<dbReference type="InterPro" id="IPR009003">
    <property type="entry name" value="Peptidase_S1_PA"/>
</dbReference>
<dbReference type="InterPro" id="IPR043504">
    <property type="entry name" value="Peptidase_S1_PA_chymotrypsin"/>
</dbReference>
<sequence>MLPLLLFFAFVSCVVSTPAGKSLADLKIVGGEDIDITEAPYQVSLVRRGRHACGGAIIDDDIVLTAAHCVSGSSPYEFQVRAGSSYSYGGGHLYPVGDILWNPNFNYRNMDHDIAILWMSRPFNFSDSIAPVELMKTHEEIDDGDLTMVTGWGNIFENGGYPSTLQRVFVPKMNTKACDAAYKPVYTITSRMLCAGTEEGGKDACQGDSGGPLVYNNKLAGIVSWGLGCARPEYPGVYSKISELRPWIDRNMFNLRLRHSVRFP</sequence>
<dbReference type="AlphaFoldDB" id="A0A7E5W5K8"/>
<dbReference type="InterPro" id="IPR033116">
    <property type="entry name" value="TRYPSIN_SER"/>
</dbReference>
<dbReference type="GO" id="GO:0004252">
    <property type="term" value="F:serine-type endopeptidase activity"/>
    <property type="evidence" value="ECO:0007669"/>
    <property type="project" value="InterPro"/>
</dbReference>
<dbReference type="GO" id="GO:0006508">
    <property type="term" value="P:proteolysis"/>
    <property type="evidence" value="ECO:0007669"/>
    <property type="project" value="UniProtKB-KW"/>
</dbReference>
<keyword evidence="5 8" id="KW-0720">Serine protease</keyword>
<keyword evidence="6" id="KW-0865">Zymogen</keyword>
<comment type="similarity">
    <text evidence="1">Belongs to the peptidase S1 family.</text>
</comment>
<evidence type="ECO:0000259" key="10">
    <source>
        <dbReference type="PROSITE" id="PS50240"/>
    </source>
</evidence>
<evidence type="ECO:0000256" key="9">
    <source>
        <dbReference type="SAM" id="SignalP"/>
    </source>
</evidence>
<dbReference type="OrthoDB" id="10059102at2759"/>
<dbReference type="PROSITE" id="PS00134">
    <property type="entry name" value="TRYPSIN_HIS"/>
    <property type="match status" value="1"/>
</dbReference>
<feature type="signal peptide" evidence="9">
    <location>
        <begin position="1"/>
        <end position="16"/>
    </location>
</feature>
<organism evidence="11 12">
    <name type="scientific">Trichoplusia ni</name>
    <name type="common">Cabbage looper</name>
    <dbReference type="NCBI Taxonomy" id="7111"/>
    <lineage>
        <taxon>Eukaryota</taxon>
        <taxon>Metazoa</taxon>
        <taxon>Ecdysozoa</taxon>
        <taxon>Arthropoda</taxon>
        <taxon>Hexapoda</taxon>
        <taxon>Insecta</taxon>
        <taxon>Pterygota</taxon>
        <taxon>Neoptera</taxon>
        <taxon>Endopterygota</taxon>
        <taxon>Lepidoptera</taxon>
        <taxon>Glossata</taxon>
        <taxon>Ditrysia</taxon>
        <taxon>Noctuoidea</taxon>
        <taxon>Noctuidae</taxon>
        <taxon>Plusiinae</taxon>
        <taxon>Trichoplusia</taxon>
    </lineage>
</organism>
<keyword evidence="4 8" id="KW-0378">Hydrolase</keyword>
<dbReference type="PANTHER" id="PTHR24276:SF91">
    <property type="entry name" value="AT26814P-RELATED"/>
    <property type="match status" value="1"/>
</dbReference>
<evidence type="ECO:0000256" key="1">
    <source>
        <dbReference type="ARBA" id="ARBA00007664"/>
    </source>
</evidence>
<keyword evidence="2 8" id="KW-0645">Protease</keyword>
<accession>A0A7E5W5K8</accession>
<dbReference type="FunFam" id="2.40.10.10:FF:000077">
    <property type="entry name" value="Predicted protein"/>
    <property type="match status" value="1"/>
</dbReference>
<dbReference type="InParanoid" id="A0A7E5W5K8"/>
<evidence type="ECO:0000256" key="4">
    <source>
        <dbReference type="ARBA" id="ARBA00022801"/>
    </source>
</evidence>
<dbReference type="KEGG" id="tnl:113499631"/>
<dbReference type="PRINTS" id="PR00722">
    <property type="entry name" value="CHYMOTRYPSIN"/>
</dbReference>
<evidence type="ECO:0000256" key="3">
    <source>
        <dbReference type="ARBA" id="ARBA00022729"/>
    </source>
</evidence>
<dbReference type="PROSITE" id="PS50240">
    <property type="entry name" value="TRYPSIN_DOM"/>
    <property type="match status" value="1"/>
</dbReference>
<feature type="domain" description="Peptidase S1" evidence="10">
    <location>
        <begin position="28"/>
        <end position="253"/>
    </location>
</feature>
<dbReference type="SUPFAM" id="SSF50494">
    <property type="entry name" value="Trypsin-like serine proteases"/>
    <property type="match status" value="1"/>
</dbReference>
<keyword evidence="3 9" id="KW-0732">Signal</keyword>
<dbReference type="PANTHER" id="PTHR24276">
    <property type="entry name" value="POLYSERASE-RELATED"/>
    <property type="match status" value="1"/>
</dbReference>
<evidence type="ECO:0000313" key="11">
    <source>
        <dbReference type="Proteomes" id="UP000322000"/>
    </source>
</evidence>
<name>A0A7E5W5K8_TRINI</name>
<evidence type="ECO:0000256" key="8">
    <source>
        <dbReference type="RuleBase" id="RU363034"/>
    </source>
</evidence>
<dbReference type="PROSITE" id="PS00135">
    <property type="entry name" value="TRYPSIN_SER"/>
    <property type="match status" value="1"/>
</dbReference>
<gene>
    <name evidence="12" type="primary">LOC113499631</name>
</gene>
<dbReference type="SMART" id="SM00020">
    <property type="entry name" value="Tryp_SPc"/>
    <property type="match status" value="1"/>
</dbReference>
<keyword evidence="7" id="KW-1015">Disulfide bond</keyword>
<evidence type="ECO:0000256" key="6">
    <source>
        <dbReference type="ARBA" id="ARBA00023145"/>
    </source>
</evidence>